<feature type="region of interest" description="Disordered" evidence="1">
    <location>
        <begin position="1"/>
        <end position="46"/>
    </location>
</feature>
<evidence type="ECO:0000313" key="3">
    <source>
        <dbReference type="Proteomes" id="UP000479190"/>
    </source>
</evidence>
<proteinExistence type="predicted"/>
<organism evidence="2 3">
    <name type="scientific">Trichogramma brassicae</name>
    <dbReference type="NCBI Taxonomy" id="86971"/>
    <lineage>
        <taxon>Eukaryota</taxon>
        <taxon>Metazoa</taxon>
        <taxon>Ecdysozoa</taxon>
        <taxon>Arthropoda</taxon>
        <taxon>Hexapoda</taxon>
        <taxon>Insecta</taxon>
        <taxon>Pterygota</taxon>
        <taxon>Neoptera</taxon>
        <taxon>Endopterygota</taxon>
        <taxon>Hymenoptera</taxon>
        <taxon>Apocrita</taxon>
        <taxon>Proctotrupomorpha</taxon>
        <taxon>Chalcidoidea</taxon>
        <taxon>Trichogrammatidae</taxon>
        <taxon>Trichogramma</taxon>
    </lineage>
</organism>
<name>A0A6H5INF1_9HYME</name>
<sequence>MPRRLPNSNQLEVPSDPEKPSDRARTGRRRDLERTNTSPPDEKTTRCEIDQAQGEWIATHLPFRRRPKKVWFTPHDERGTSRDG</sequence>
<dbReference type="AlphaFoldDB" id="A0A6H5INF1"/>
<dbReference type="Proteomes" id="UP000479190">
    <property type="component" value="Unassembled WGS sequence"/>
</dbReference>
<protein>
    <submittedName>
        <fullName evidence="2">Uncharacterized protein</fullName>
    </submittedName>
</protein>
<dbReference type="EMBL" id="CADCXV010000901">
    <property type="protein sequence ID" value="CAB0038303.1"/>
    <property type="molecule type" value="Genomic_DNA"/>
</dbReference>
<feature type="compositionally biased region" description="Basic and acidic residues" evidence="1">
    <location>
        <begin position="16"/>
        <end position="46"/>
    </location>
</feature>
<gene>
    <name evidence="2" type="ORF">TBRA_LOCUS10090</name>
</gene>
<evidence type="ECO:0000256" key="1">
    <source>
        <dbReference type="SAM" id="MobiDB-lite"/>
    </source>
</evidence>
<evidence type="ECO:0000313" key="2">
    <source>
        <dbReference type="EMBL" id="CAB0038303.1"/>
    </source>
</evidence>
<accession>A0A6H5INF1</accession>
<keyword evidence="3" id="KW-1185">Reference proteome</keyword>
<feature type="compositionally biased region" description="Polar residues" evidence="1">
    <location>
        <begin position="1"/>
        <end position="12"/>
    </location>
</feature>
<reference evidence="2 3" key="1">
    <citation type="submission" date="2020-02" db="EMBL/GenBank/DDBJ databases">
        <authorList>
            <person name="Ferguson B K."/>
        </authorList>
    </citation>
    <scope>NUCLEOTIDE SEQUENCE [LARGE SCALE GENOMIC DNA]</scope>
</reference>